<feature type="compositionally biased region" description="Polar residues" evidence="1">
    <location>
        <begin position="1"/>
        <end position="14"/>
    </location>
</feature>
<name>A0A9W8Y7K7_9PLEO</name>
<evidence type="ECO:0000256" key="1">
    <source>
        <dbReference type="SAM" id="MobiDB-lite"/>
    </source>
</evidence>
<sequence>MATATLSIRPSPTFNWADDDEDDFDFETWKARADTSAPTVEDLGPLQLAPTAEDNSPLFTVTATAGSPKLSTNPSFNWADDEEDDFDFETWKAAADTSAPTVEDLGPLQLAPTKEDASLFTVTATTTSPKLTTNKQCTAPCASAEQKESPASEIEMSSCAHDQPSSLEDRGDTDAPVDGWYRAEAQACLVYRGLLESSDAPAYRWMSYYDNGFPSPFKRVNYSQNWSRMKADSGLDARFPVQYKKSPLQQVMFVDEKEEEVAVVAGEDVEIVVDVGEVKEDVVETSSEEIKKIALDEEYENEDEQFSEIDLKDLPQLQHHGDSSSETDEEEDDIRKVAISIKKPDLPAVAVAKSAEGDFDFSDVFKDEDEDSANIQDEGYHSSSPPISPTRSTCDENLDPILSLTSLEMQQSSLSSIRRKRHERHDSMDALLSFRKSAEDLVAVDNALDDDNDEPHTSTTTTPHHHHYYYNLYQPPSPLNHLSPHDQQRHGAITRPQVHHPRPNLHRLRIRHSIHGLVLPHACTLDDG</sequence>
<feature type="region of interest" description="Disordered" evidence="1">
    <location>
        <begin position="146"/>
        <end position="174"/>
    </location>
</feature>
<feature type="region of interest" description="Disordered" evidence="1">
    <location>
        <begin position="1"/>
        <end position="20"/>
    </location>
</feature>
<feature type="compositionally biased region" description="Basic and acidic residues" evidence="1">
    <location>
        <begin position="309"/>
        <end position="323"/>
    </location>
</feature>
<evidence type="ECO:0000313" key="2">
    <source>
        <dbReference type="EMBL" id="KAJ4368452.1"/>
    </source>
</evidence>
<dbReference type="EMBL" id="JAPEUY010000011">
    <property type="protein sequence ID" value="KAJ4368452.1"/>
    <property type="molecule type" value="Genomic_DNA"/>
</dbReference>
<reference evidence="2" key="1">
    <citation type="submission" date="2022-10" db="EMBL/GenBank/DDBJ databases">
        <title>Tapping the CABI collections for fungal endophytes: first genome assemblies for Collariella, Neodidymelliopsis, Ascochyta clinopodiicola, Didymella pomorum, Didymosphaeria variabile, Neocosmospora piperis and Neocucurbitaria cava.</title>
        <authorList>
            <person name="Hill R."/>
        </authorList>
    </citation>
    <scope>NUCLEOTIDE SEQUENCE</scope>
    <source>
        <strain evidence="2">IMI 356814</strain>
    </source>
</reference>
<proteinExistence type="predicted"/>
<feature type="region of interest" description="Disordered" evidence="1">
    <location>
        <begin position="371"/>
        <end position="392"/>
    </location>
</feature>
<feature type="region of interest" description="Disordered" evidence="1">
    <location>
        <begin position="447"/>
        <end position="467"/>
    </location>
</feature>
<accession>A0A9W8Y7K7</accession>
<keyword evidence="3" id="KW-1185">Reference proteome</keyword>
<comment type="caution">
    <text evidence="2">The sequence shown here is derived from an EMBL/GenBank/DDBJ whole genome shotgun (WGS) entry which is preliminary data.</text>
</comment>
<dbReference type="Proteomes" id="UP001140560">
    <property type="component" value="Unassembled WGS sequence"/>
</dbReference>
<gene>
    <name evidence="2" type="ORF">N0V83_006809</name>
</gene>
<feature type="region of interest" description="Disordered" evidence="1">
    <location>
        <begin position="299"/>
        <end position="333"/>
    </location>
</feature>
<protein>
    <submittedName>
        <fullName evidence="2">Uncharacterized protein</fullName>
    </submittedName>
</protein>
<dbReference type="OrthoDB" id="3683755at2759"/>
<dbReference type="AlphaFoldDB" id="A0A9W8Y7K7"/>
<organism evidence="2 3">
    <name type="scientific">Neocucurbitaria cava</name>
    <dbReference type="NCBI Taxonomy" id="798079"/>
    <lineage>
        <taxon>Eukaryota</taxon>
        <taxon>Fungi</taxon>
        <taxon>Dikarya</taxon>
        <taxon>Ascomycota</taxon>
        <taxon>Pezizomycotina</taxon>
        <taxon>Dothideomycetes</taxon>
        <taxon>Pleosporomycetidae</taxon>
        <taxon>Pleosporales</taxon>
        <taxon>Pleosporineae</taxon>
        <taxon>Cucurbitariaceae</taxon>
        <taxon>Neocucurbitaria</taxon>
    </lineage>
</organism>
<evidence type="ECO:0000313" key="3">
    <source>
        <dbReference type="Proteomes" id="UP001140560"/>
    </source>
</evidence>